<dbReference type="Proteomes" id="UP000186230">
    <property type="component" value="Chromosome"/>
</dbReference>
<proteinExistence type="predicted"/>
<dbReference type="OrthoDB" id="1522859at2"/>
<evidence type="ECO:0000256" key="3">
    <source>
        <dbReference type="ARBA" id="ARBA00022989"/>
    </source>
</evidence>
<dbReference type="EMBL" id="CP016359">
    <property type="protein sequence ID" value="APU68795.1"/>
    <property type="molecule type" value="Genomic_DNA"/>
</dbReference>
<evidence type="ECO:0000256" key="2">
    <source>
        <dbReference type="ARBA" id="ARBA00022692"/>
    </source>
</evidence>
<gene>
    <name evidence="6" type="ORF">GRFL_2071</name>
</gene>
<feature type="domain" description="TonB C-terminal" evidence="5">
    <location>
        <begin position="50"/>
        <end position="136"/>
    </location>
</feature>
<name>A0A1L7I6Q2_9FLAO</name>
<dbReference type="PROSITE" id="PS52015">
    <property type="entry name" value="TONB_CTD"/>
    <property type="match status" value="1"/>
</dbReference>
<accession>A0A1L7I6Q2</accession>
<dbReference type="GO" id="GO:0055085">
    <property type="term" value="P:transmembrane transport"/>
    <property type="evidence" value="ECO:0007669"/>
    <property type="project" value="InterPro"/>
</dbReference>
<dbReference type="Pfam" id="PF03544">
    <property type="entry name" value="TonB_C"/>
    <property type="match status" value="1"/>
</dbReference>
<dbReference type="STRING" id="1229726.GRFL_2071"/>
<dbReference type="InterPro" id="IPR037682">
    <property type="entry name" value="TonB_C"/>
</dbReference>
<reference evidence="6 7" key="1">
    <citation type="submission" date="2016-07" db="EMBL/GenBank/DDBJ databases">
        <title>Multi-omics approach to identify versatile polysaccharide utilization systems of a marine flavobacterium Gramella flava.</title>
        <authorList>
            <person name="Tang K."/>
        </authorList>
    </citation>
    <scope>NUCLEOTIDE SEQUENCE [LARGE SCALE GENOMIC DNA]</scope>
    <source>
        <strain evidence="6 7">JLT2011</strain>
    </source>
</reference>
<sequence>MKKILIAFFLLAGITTYAQEDVKVEGNTVTIKESSPVWPGCDNKADKDGCFNKMLMQHVKTNFKYPKNDKGEYIRGKVTIKMEVNEEGRVVVNSVDGKYPQLNAEAKRMMEAAPKMTPGKRGGKATAIKYTIPLTF</sequence>
<dbReference type="KEGG" id="gfl:GRFL_2071"/>
<organism evidence="6 7">
    <name type="scientific">Christiangramia flava JLT2011</name>
    <dbReference type="NCBI Taxonomy" id="1229726"/>
    <lineage>
        <taxon>Bacteria</taxon>
        <taxon>Pseudomonadati</taxon>
        <taxon>Bacteroidota</taxon>
        <taxon>Flavobacteriia</taxon>
        <taxon>Flavobacteriales</taxon>
        <taxon>Flavobacteriaceae</taxon>
        <taxon>Christiangramia</taxon>
    </lineage>
</organism>
<dbReference type="NCBIfam" id="TIGR01352">
    <property type="entry name" value="tonB_Cterm"/>
    <property type="match status" value="1"/>
</dbReference>
<evidence type="ECO:0000313" key="7">
    <source>
        <dbReference type="Proteomes" id="UP000186230"/>
    </source>
</evidence>
<dbReference type="Gene3D" id="3.30.1150.10">
    <property type="match status" value="1"/>
</dbReference>
<evidence type="ECO:0000313" key="6">
    <source>
        <dbReference type="EMBL" id="APU68795.1"/>
    </source>
</evidence>
<keyword evidence="7" id="KW-1185">Reference proteome</keyword>
<dbReference type="RefSeq" id="WP_083644523.1">
    <property type="nucleotide sequence ID" value="NZ_AMRU01000006.1"/>
</dbReference>
<comment type="subcellular location">
    <subcellularLocation>
        <location evidence="1">Membrane</location>
        <topology evidence="1">Single-pass membrane protein</topology>
    </subcellularLocation>
</comment>
<evidence type="ECO:0000259" key="5">
    <source>
        <dbReference type="PROSITE" id="PS52015"/>
    </source>
</evidence>
<dbReference type="InterPro" id="IPR006260">
    <property type="entry name" value="TonB/TolA_C"/>
</dbReference>
<dbReference type="SUPFAM" id="SSF74653">
    <property type="entry name" value="TolA/TonB C-terminal domain"/>
    <property type="match status" value="1"/>
</dbReference>
<evidence type="ECO:0000256" key="4">
    <source>
        <dbReference type="ARBA" id="ARBA00023136"/>
    </source>
</evidence>
<protein>
    <recommendedName>
        <fullName evidence="5">TonB C-terminal domain-containing protein</fullName>
    </recommendedName>
</protein>
<evidence type="ECO:0000256" key="1">
    <source>
        <dbReference type="ARBA" id="ARBA00004167"/>
    </source>
</evidence>
<keyword evidence="2" id="KW-0812">Transmembrane</keyword>
<keyword evidence="4" id="KW-0472">Membrane</keyword>
<dbReference type="AlphaFoldDB" id="A0A1L7I6Q2"/>
<keyword evidence="3" id="KW-1133">Transmembrane helix</keyword>
<dbReference type="GO" id="GO:0016020">
    <property type="term" value="C:membrane"/>
    <property type="evidence" value="ECO:0007669"/>
    <property type="project" value="UniProtKB-SubCell"/>
</dbReference>